<comment type="caution">
    <text evidence="2">The sequence shown here is derived from an EMBL/GenBank/DDBJ whole genome shotgun (WGS) entry which is preliminary data.</text>
</comment>
<organism evidence="2 3">
    <name type="scientific">Deinococcus multiflagellatus</name>
    <dbReference type="NCBI Taxonomy" id="1656887"/>
    <lineage>
        <taxon>Bacteria</taxon>
        <taxon>Thermotogati</taxon>
        <taxon>Deinococcota</taxon>
        <taxon>Deinococci</taxon>
        <taxon>Deinococcales</taxon>
        <taxon>Deinococcaceae</taxon>
        <taxon>Deinococcus</taxon>
    </lineage>
</organism>
<dbReference type="Proteomes" id="UP001596317">
    <property type="component" value="Unassembled WGS sequence"/>
</dbReference>
<keyword evidence="3" id="KW-1185">Reference proteome</keyword>
<dbReference type="RefSeq" id="WP_224608018.1">
    <property type="nucleotide sequence ID" value="NZ_JAIQXV010000007.1"/>
</dbReference>
<evidence type="ECO:0000313" key="3">
    <source>
        <dbReference type="Proteomes" id="UP001596317"/>
    </source>
</evidence>
<evidence type="ECO:0000256" key="1">
    <source>
        <dbReference type="SAM" id="MobiDB-lite"/>
    </source>
</evidence>
<protein>
    <submittedName>
        <fullName evidence="2">Uncharacterized protein</fullName>
    </submittedName>
</protein>
<feature type="region of interest" description="Disordered" evidence="1">
    <location>
        <begin position="1"/>
        <end position="40"/>
    </location>
</feature>
<reference evidence="3" key="1">
    <citation type="journal article" date="2019" name="Int. J. Syst. Evol. Microbiol.">
        <title>The Global Catalogue of Microorganisms (GCM) 10K type strain sequencing project: providing services to taxonomists for standard genome sequencing and annotation.</title>
        <authorList>
            <consortium name="The Broad Institute Genomics Platform"/>
            <consortium name="The Broad Institute Genome Sequencing Center for Infectious Disease"/>
            <person name="Wu L."/>
            <person name="Ma J."/>
        </authorList>
    </citation>
    <scope>NUCLEOTIDE SEQUENCE [LARGE SCALE GENOMIC DNA]</scope>
    <source>
        <strain evidence="3">CCUG 63830</strain>
    </source>
</reference>
<evidence type="ECO:0000313" key="2">
    <source>
        <dbReference type="EMBL" id="MFC6660062.1"/>
    </source>
</evidence>
<accession>A0ABW1ZI58</accession>
<proteinExistence type="predicted"/>
<sequence>MGKKTPQAGRKPAQAQQRRQFMRGLDRTRPGGDHTVITFDGRPIPAAGEIAELVREVMHRELARRASAPPAPSIPDVGRRIDAALAELQEPLAPWQEEVLDLLHLALERGGPDALTPEFAARARDAVHMALYGRPAPRC</sequence>
<name>A0ABW1ZI58_9DEIO</name>
<dbReference type="EMBL" id="JBHSWB010000001">
    <property type="protein sequence ID" value="MFC6660062.1"/>
    <property type="molecule type" value="Genomic_DNA"/>
</dbReference>
<gene>
    <name evidence="2" type="ORF">ACFP90_06645</name>
</gene>